<protein>
    <submittedName>
        <fullName evidence="1">Uncharacterized protein</fullName>
    </submittedName>
</protein>
<evidence type="ECO:0000313" key="2">
    <source>
        <dbReference type="Proteomes" id="UP001059893"/>
    </source>
</evidence>
<dbReference type="EMBL" id="JABSND010000300">
    <property type="protein sequence ID" value="KAI6292345.1"/>
    <property type="molecule type" value="Genomic_DNA"/>
</dbReference>
<sequence>MDKLCCNWVSTPIYHPCTSIVNPVDSVLDCGERDRRLGEDGAEALYVLAQPTSFVTLLLQTAG</sequence>
<name>A0ABQ8N727_PYRGI</name>
<reference evidence="1" key="1">
    <citation type="submission" date="2021-01" db="EMBL/GenBank/DDBJ databases">
        <title>Deciphering the adaptive evolutionary patterns associated with biogeogrpahic diversity in the finger millet blast pathogen Magnaporthe oryzae in Eastern Africa.</title>
        <authorList>
            <person name="Onyema G."/>
            <person name="Shittu T.A."/>
            <person name="Dodsworth S."/>
            <person name="Devilliers S."/>
            <person name="Muthumeenakshi S."/>
            <person name="Sreenivasaprasad S."/>
        </authorList>
    </citation>
    <scope>NUCLEOTIDE SEQUENCE</scope>
    <source>
        <strain evidence="1">D15/s37</strain>
    </source>
</reference>
<gene>
    <name evidence="1" type="ORF">MCOR33_009940</name>
</gene>
<evidence type="ECO:0000313" key="1">
    <source>
        <dbReference type="EMBL" id="KAI6292345.1"/>
    </source>
</evidence>
<keyword evidence="2" id="KW-1185">Reference proteome</keyword>
<accession>A0ABQ8N727</accession>
<dbReference type="Proteomes" id="UP001059893">
    <property type="component" value="Unassembled WGS sequence"/>
</dbReference>
<comment type="caution">
    <text evidence="1">The sequence shown here is derived from an EMBL/GenBank/DDBJ whole genome shotgun (WGS) entry which is preliminary data.</text>
</comment>
<organism evidence="1 2">
    <name type="scientific">Pyricularia grisea</name>
    <name type="common">Crabgrass-specific blast fungus</name>
    <name type="synonym">Magnaporthe grisea</name>
    <dbReference type="NCBI Taxonomy" id="148305"/>
    <lineage>
        <taxon>Eukaryota</taxon>
        <taxon>Fungi</taxon>
        <taxon>Dikarya</taxon>
        <taxon>Ascomycota</taxon>
        <taxon>Pezizomycotina</taxon>
        <taxon>Sordariomycetes</taxon>
        <taxon>Sordariomycetidae</taxon>
        <taxon>Magnaporthales</taxon>
        <taxon>Pyriculariaceae</taxon>
        <taxon>Pyricularia</taxon>
    </lineage>
</organism>
<proteinExistence type="predicted"/>